<name>A0A0W8FNQ7_9ZZZZ</name>
<organism evidence="1">
    <name type="scientific">hydrocarbon metagenome</name>
    <dbReference type="NCBI Taxonomy" id="938273"/>
    <lineage>
        <taxon>unclassified sequences</taxon>
        <taxon>metagenomes</taxon>
        <taxon>ecological metagenomes</taxon>
    </lineage>
</organism>
<proteinExistence type="predicted"/>
<dbReference type="EMBL" id="LNQE01000957">
    <property type="protein sequence ID" value="KUG22549.1"/>
    <property type="molecule type" value="Genomic_DNA"/>
</dbReference>
<reference evidence="1" key="1">
    <citation type="journal article" date="2015" name="Proc. Natl. Acad. Sci. U.S.A.">
        <title>Networks of energetic and metabolic interactions define dynamics in microbial communities.</title>
        <authorList>
            <person name="Embree M."/>
            <person name="Liu J.K."/>
            <person name="Al-Bassam M.M."/>
            <person name="Zengler K."/>
        </authorList>
    </citation>
    <scope>NUCLEOTIDE SEQUENCE</scope>
</reference>
<evidence type="ECO:0000313" key="1">
    <source>
        <dbReference type="EMBL" id="KUG22549.1"/>
    </source>
</evidence>
<accession>A0A0W8FNQ7</accession>
<sequence>MIKKEMLYRNPLVSLGYENEDILPLGGFGAVLAHAGVGKTAFLVQLALNMMLRENSILHVSLNDAVSKVDLWYQEIFRDIAEKFSIAEVNEYWDKIQPYRFIMTFKVEGFSAPKLEERLTDLMEQNIFKPHTIIIDGFKFDDAGRGQLVRLKELAEKYSMRIWFTVHTHRHEPPQENGLPLSFLHIADLFDVLVQLAAKGDEIYIKSLKGKSVESAQNDLILDPATMLIKDAK</sequence>
<protein>
    <recommendedName>
        <fullName evidence="2">Cytoplasmic protein</fullName>
    </recommendedName>
</protein>
<dbReference type="SUPFAM" id="SSF52540">
    <property type="entry name" value="P-loop containing nucleoside triphosphate hydrolases"/>
    <property type="match status" value="1"/>
</dbReference>
<dbReference type="AlphaFoldDB" id="A0A0W8FNQ7"/>
<dbReference type="InterPro" id="IPR027417">
    <property type="entry name" value="P-loop_NTPase"/>
</dbReference>
<comment type="caution">
    <text evidence="1">The sequence shown here is derived from an EMBL/GenBank/DDBJ whole genome shotgun (WGS) entry which is preliminary data.</text>
</comment>
<evidence type="ECO:0008006" key="2">
    <source>
        <dbReference type="Google" id="ProtNLM"/>
    </source>
</evidence>
<dbReference type="Gene3D" id="3.40.50.300">
    <property type="entry name" value="P-loop containing nucleotide triphosphate hydrolases"/>
    <property type="match status" value="1"/>
</dbReference>
<gene>
    <name evidence="1" type="ORF">ASZ90_007668</name>
</gene>